<sequence>MSDTAKPLRFFLGANTPQGFVSRFDQLADPTDGWREFVIKGGPGAGKSTLMKRVADFAADRCGQVELIHCSSDADSLDGVILPDIKTSIADGTPPHAGALQYKKLYRLETLMPHCSRRSLHKCRNLSRCSRRSRLKFFAEAFFQKSRKVFCKLFSKKRENLRVVGAG</sequence>
<protein>
    <submittedName>
        <fullName evidence="1">Uncharacterized protein</fullName>
    </submittedName>
</protein>
<dbReference type="EMBL" id="CZBE01000003">
    <property type="protein sequence ID" value="CUP39052.1"/>
    <property type="molecule type" value="Genomic_DNA"/>
</dbReference>
<dbReference type="SUPFAM" id="SSF52540">
    <property type="entry name" value="P-loop containing nucleoside triphosphate hydrolases"/>
    <property type="match status" value="1"/>
</dbReference>
<dbReference type="AlphaFoldDB" id="A0A174MRJ7"/>
<proteinExistence type="predicted"/>
<name>A0A174MRJ7_9FIRM</name>
<dbReference type="Proteomes" id="UP000095765">
    <property type="component" value="Unassembled WGS sequence"/>
</dbReference>
<organism evidence="1 2">
    <name type="scientific">Anaerotruncus colihominis</name>
    <dbReference type="NCBI Taxonomy" id="169435"/>
    <lineage>
        <taxon>Bacteria</taxon>
        <taxon>Bacillati</taxon>
        <taxon>Bacillota</taxon>
        <taxon>Clostridia</taxon>
        <taxon>Eubacteriales</taxon>
        <taxon>Oscillospiraceae</taxon>
        <taxon>Anaerotruncus</taxon>
    </lineage>
</organism>
<evidence type="ECO:0000313" key="2">
    <source>
        <dbReference type="Proteomes" id="UP000095765"/>
    </source>
</evidence>
<evidence type="ECO:0000313" key="1">
    <source>
        <dbReference type="EMBL" id="CUP39052.1"/>
    </source>
</evidence>
<dbReference type="RefSeq" id="WP_187365437.1">
    <property type="nucleotide sequence ID" value="NZ_CABIWA010000006.1"/>
</dbReference>
<accession>A0A174MRJ7</accession>
<dbReference type="InterPro" id="IPR027417">
    <property type="entry name" value="P-loop_NTPase"/>
</dbReference>
<reference evidence="1 2" key="1">
    <citation type="submission" date="2015-09" db="EMBL/GenBank/DDBJ databases">
        <authorList>
            <consortium name="Pathogen Informatics"/>
        </authorList>
    </citation>
    <scope>NUCLEOTIDE SEQUENCE [LARGE SCALE GENOMIC DNA]</scope>
    <source>
        <strain evidence="1 2">2789STDY5834939</strain>
    </source>
</reference>
<gene>
    <name evidence="1" type="ORF">ERS852551_00659</name>
</gene>